<gene>
    <name evidence="3" type="ORF">LK07_31270</name>
</gene>
<reference evidence="3 4" key="1">
    <citation type="submission" date="2017-07" db="EMBL/GenBank/DDBJ databases">
        <title>Genome sequence of Streptomyces pluripotens MUSC 137T.</title>
        <authorList>
            <person name="Ser H.-L."/>
            <person name="Lee L.-H."/>
        </authorList>
    </citation>
    <scope>NUCLEOTIDE SEQUENCE [LARGE SCALE GENOMIC DNA]</scope>
    <source>
        <strain evidence="3 4">MUSC 137</strain>
    </source>
</reference>
<dbReference type="Pfam" id="PF12900">
    <property type="entry name" value="Pyridox_ox_2"/>
    <property type="match status" value="1"/>
</dbReference>
<evidence type="ECO:0000313" key="3">
    <source>
        <dbReference type="EMBL" id="ASN27767.1"/>
    </source>
</evidence>
<dbReference type="InterPro" id="IPR012349">
    <property type="entry name" value="Split_barrel_FMN-bd"/>
</dbReference>
<dbReference type="KEGG" id="splu:LK06_030080"/>
<dbReference type="GO" id="GO:0003677">
    <property type="term" value="F:DNA binding"/>
    <property type="evidence" value="ECO:0007669"/>
    <property type="project" value="UniProtKB-KW"/>
</dbReference>
<feature type="domain" description="HTH cro/C1-type" evidence="2">
    <location>
        <begin position="26"/>
        <end position="81"/>
    </location>
</feature>
<dbReference type="Proteomes" id="UP000031501">
    <property type="component" value="Chromosome"/>
</dbReference>
<dbReference type="SUPFAM" id="SSF47413">
    <property type="entry name" value="lambda repressor-like DNA-binding domains"/>
    <property type="match status" value="1"/>
</dbReference>
<dbReference type="SUPFAM" id="SSF50475">
    <property type="entry name" value="FMN-binding split barrel"/>
    <property type="match status" value="1"/>
</dbReference>
<protein>
    <submittedName>
        <fullName evidence="3">DNA-binding protein</fullName>
    </submittedName>
</protein>
<feature type="region of interest" description="Disordered" evidence="1">
    <location>
        <begin position="1"/>
        <end position="26"/>
    </location>
</feature>
<dbReference type="STRING" id="1355015.LK06_030080"/>
<dbReference type="RefSeq" id="WP_039651880.1">
    <property type="nucleotide sequence ID" value="NZ_CP021080.1"/>
</dbReference>
<accession>A0A221P6D1</accession>
<evidence type="ECO:0000259" key="2">
    <source>
        <dbReference type="PROSITE" id="PS50943"/>
    </source>
</evidence>
<dbReference type="CDD" id="cd00093">
    <property type="entry name" value="HTH_XRE"/>
    <property type="match status" value="1"/>
</dbReference>
<dbReference type="OrthoDB" id="7062584at2"/>
<organism evidence="3 4">
    <name type="scientific">Streptomyces pluripotens</name>
    <dbReference type="NCBI Taxonomy" id="1355015"/>
    <lineage>
        <taxon>Bacteria</taxon>
        <taxon>Bacillati</taxon>
        <taxon>Actinomycetota</taxon>
        <taxon>Actinomycetes</taxon>
        <taxon>Kitasatosporales</taxon>
        <taxon>Streptomycetaceae</taxon>
        <taxon>Streptomyces</taxon>
    </lineage>
</organism>
<keyword evidence="3" id="KW-0238">DNA-binding</keyword>
<sequence length="229" mass="24861">MAERRTPEQATPGAAGPPQGDLGRRIERRRRELGLTREETAFRAGMAPSYLAHLEEHSTAAPDSGTLLRLAGALRTSPTELGGGHVDLPSGIGQAARTPRLSELSEQECLRLLSTHGVGRLAVSAEDAPVVVPLNYSVVDDAIVFRTQPDSVSTQGVGREVAFEVDRVDDALSQGWSVLVRGPAERVTDPDEVRHLAERAYSTPWAGGERDVWMRIRIGTVTGRRIDVW</sequence>
<dbReference type="PROSITE" id="PS50943">
    <property type="entry name" value="HTH_CROC1"/>
    <property type="match status" value="1"/>
</dbReference>
<dbReference type="Pfam" id="PF01381">
    <property type="entry name" value="HTH_3"/>
    <property type="match status" value="1"/>
</dbReference>
<dbReference type="SMART" id="SM00530">
    <property type="entry name" value="HTH_XRE"/>
    <property type="match status" value="1"/>
</dbReference>
<dbReference type="InterPro" id="IPR010982">
    <property type="entry name" value="Lambda_DNA-bd_dom_sf"/>
</dbReference>
<proteinExistence type="predicted"/>
<dbReference type="InterPro" id="IPR001387">
    <property type="entry name" value="Cro/C1-type_HTH"/>
</dbReference>
<dbReference type="AlphaFoldDB" id="A0A221P6D1"/>
<dbReference type="EMBL" id="CP022433">
    <property type="protein sequence ID" value="ASN27767.1"/>
    <property type="molecule type" value="Genomic_DNA"/>
</dbReference>
<dbReference type="Gene3D" id="1.10.260.40">
    <property type="entry name" value="lambda repressor-like DNA-binding domains"/>
    <property type="match status" value="1"/>
</dbReference>
<name>A0A221P6D1_9ACTN</name>
<dbReference type="Gene3D" id="2.30.110.10">
    <property type="entry name" value="Electron Transport, Fmn-binding Protein, Chain A"/>
    <property type="match status" value="1"/>
</dbReference>
<evidence type="ECO:0000313" key="4">
    <source>
        <dbReference type="Proteomes" id="UP000031501"/>
    </source>
</evidence>
<keyword evidence="4" id="KW-1185">Reference proteome</keyword>
<dbReference type="InterPro" id="IPR024747">
    <property type="entry name" value="Pyridox_Oxase-rel"/>
</dbReference>
<evidence type="ECO:0000256" key="1">
    <source>
        <dbReference type="SAM" id="MobiDB-lite"/>
    </source>
</evidence>